<evidence type="ECO:0000256" key="10">
    <source>
        <dbReference type="ARBA" id="ARBA00047838"/>
    </source>
</evidence>
<name>A0A1M5E0J6_9BACT</name>
<feature type="active site" evidence="12 13">
    <location>
        <position position="178"/>
    </location>
</feature>
<dbReference type="UniPathway" id="UPA00031">
    <property type="reaction ID" value="UER00010"/>
</dbReference>
<evidence type="ECO:0000256" key="13">
    <source>
        <dbReference type="PIRSR" id="PIRSR000495-1"/>
    </source>
</evidence>
<evidence type="ECO:0000313" key="16">
    <source>
        <dbReference type="Proteomes" id="UP000184041"/>
    </source>
</evidence>
<dbReference type="GO" id="GO:0005737">
    <property type="term" value="C:cytoplasm"/>
    <property type="evidence" value="ECO:0007669"/>
    <property type="project" value="UniProtKB-SubCell"/>
</dbReference>
<dbReference type="Gene3D" id="3.40.50.880">
    <property type="match status" value="1"/>
</dbReference>
<keyword evidence="6 12" id="KW-0378">Hydrolase</keyword>
<organism evidence="15 16">
    <name type="scientific">Fodinibius roseus</name>
    <dbReference type="NCBI Taxonomy" id="1194090"/>
    <lineage>
        <taxon>Bacteria</taxon>
        <taxon>Pseudomonadati</taxon>
        <taxon>Balneolota</taxon>
        <taxon>Balneolia</taxon>
        <taxon>Balneolales</taxon>
        <taxon>Balneolaceae</taxon>
        <taxon>Fodinibius</taxon>
    </lineage>
</organism>
<evidence type="ECO:0000256" key="7">
    <source>
        <dbReference type="ARBA" id="ARBA00022962"/>
    </source>
</evidence>
<comment type="subcellular location">
    <subcellularLocation>
        <location evidence="1 12">Cytoplasm</location>
    </subcellularLocation>
</comment>
<evidence type="ECO:0000256" key="12">
    <source>
        <dbReference type="HAMAP-Rule" id="MF_00278"/>
    </source>
</evidence>
<accession>A0A1M5E0J6</accession>
<keyword evidence="16" id="KW-1185">Reference proteome</keyword>
<keyword evidence="9 12" id="KW-0456">Lyase</keyword>
<evidence type="ECO:0000256" key="1">
    <source>
        <dbReference type="ARBA" id="ARBA00004496"/>
    </source>
</evidence>
<comment type="pathway">
    <text evidence="2 12">Amino-acid biosynthesis; L-histidine biosynthesis; L-histidine from 5-phospho-alpha-D-ribose 1-diphosphate: step 5/9.</text>
</comment>
<dbReference type="EC" id="4.3.2.10" evidence="12"/>
<gene>
    <name evidence="12" type="primary">hisH</name>
    <name evidence="15" type="ORF">SAMN05443144_11291</name>
</gene>
<sequence>MIAIINYDAGNLASVSNALKRLDVEHVITNKKAELDRADGVIFPGVGHASPAMASLRDNHLDGWLRKTGKPVLGICLGMQLLYEASEEGDAQGLGIIPGTLKKFDSSKDKVPHMGWNTFSEVRDPDHPLVRGFGTDNHFYYVHSYYAPVNEYTIASCRYITEFASVVSRDNFTGVQFHPEKSGPTGARLLRNFIESVPLTVNG</sequence>
<evidence type="ECO:0000256" key="11">
    <source>
        <dbReference type="ARBA" id="ARBA00049534"/>
    </source>
</evidence>
<comment type="catalytic activity">
    <reaction evidence="10 12">
        <text>5-[(5-phospho-1-deoxy-D-ribulos-1-ylimino)methylamino]-1-(5-phospho-beta-D-ribosyl)imidazole-4-carboxamide + L-glutamine = D-erythro-1-(imidazol-4-yl)glycerol 3-phosphate + 5-amino-1-(5-phospho-beta-D-ribosyl)imidazole-4-carboxamide + L-glutamate + H(+)</text>
        <dbReference type="Rhea" id="RHEA:24793"/>
        <dbReference type="ChEBI" id="CHEBI:15378"/>
        <dbReference type="ChEBI" id="CHEBI:29985"/>
        <dbReference type="ChEBI" id="CHEBI:58278"/>
        <dbReference type="ChEBI" id="CHEBI:58359"/>
        <dbReference type="ChEBI" id="CHEBI:58475"/>
        <dbReference type="ChEBI" id="CHEBI:58525"/>
        <dbReference type="EC" id="4.3.2.10"/>
    </reaction>
</comment>
<evidence type="ECO:0000256" key="3">
    <source>
        <dbReference type="ARBA" id="ARBA00011152"/>
    </source>
</evidence>
<feature type="domain" description="Glutamine amidotransferase" evidence="14">
    <location>
        <begin position="7"/>
        <end position="194"/>
    </location>
</feature>
<dbReference type="AlphaFoldDB" id="A0A1M5E0J6"/>
<evidence type="ECO:0000259" key="14">
    <source>
        <dbReference type="Pfam" id="PF00117"/>
    </source>
</evidence>
<dbReference type="PRINTS" id="PR00097">
    <property type="entry name" value="ANTSNTHASEII"/>
</dbReference>
<dbReference type="EMBL" id="FQUS01000012">
    <property type="protein sequence ID" value="SHF72763.1"/>
    <property type="molecule type" value="Genomic_DNA"/>
</dbReference>
<evidence type="ECO:0000256" key="5">
    <source>
        <dbReference type="ARBA" id="ARBA00022605"/>
    </source>
</evidence>
<dbReference type="PROSITE" id="PS51273">
    <property type="entry name" value="GATASE_TYPE_1"/>
    <property type="match status" value="1"/>
</dbReference>
<keyword evidence="15" id="KW-0808">Transferase</keyword>
<protein>
    <recommendedName>
        <fullName evidence="12">Imidazole glycerol phosphate synthase subunit HisH</fullName>
        <ecNumber evidence="12">4.3.2.10</ecNumber>
    </recommendedName>
    <alternativeName>
        <fullName evidence="12">IGP synthase glutaminase subunit</fullName>
        <ecNumber evidence="12">3.5.1.2</ecNumber>
    </alternativeName>
    <alternativeName>
        <fullName evidence="12">IGP synthase subunit HisH</fullName>
    </alternativeName>
    <alternativeName>
        <fullName evidence="12">ImGP synthase subunit HisH</fullName>
        <shortName evidence="12">IGPS subunit HisH</shortName>
    </alternativeName>
</protein>
<evidence type="ECO:0000256" key="8">
    <source>
        <dbReference type="ARBA" id="ARBA00023102"/>
    </source>
</evidence>
<dbReference type="InterPro" id="IPR010139">
    <property type="entry name" value="Imidazole-glycPsynth_HisH"/>
</dbReference>
<dbReference type="PANTHER" id="PTHR42701">
    <property type="entry name" value="IMIDAZOLE GLYCEROL PHOSPHATE SYNTHASE SUBUNIT HISH"/>
    <property type="match status" value="1"/>
</dbReference>
<evidence type="ECO:0000256" key="6">
    <source>
        <dbReference type="ARBA" id="ARBA00022801"/>
    </source>
</evidence>
<dbReference type="Proteomes" id="UP000184041">
    <property type="component" value="Unassembled WGS sequence"/>
</dbReference>
<proteinExistence type="inferred from homology"/>
<dbReference type="FunFam" id="3.40.50.880:FF:000009">
    <property type="entry name" value="Imidazole glycerol phosphate synthase subunit HisH"/>
    <property type="match status" value="1"/>
</dbReference>
<comment type="subunit">
    <text evidence="3 12">Heterodimer of HisH and HisF.</text>
</comment>
<evidence type="ECO:0000256" key="4">
    <source>
        <dbReference type="ARBA" id="ARBA00022490"/>
    </source>
</evidence>
<dbReference type="InterPro" id="IPR029062">
    <property type="entry name" value="Class_I_gatase-like"/>
</dbReference>
<dbReference type="PANTHER" id="PTHR42701:SF1">
    <property type="entry name" value="IMIDAZOLE GLYCEROL PHOSPHATE SYNTHASE SUBUNIT HISH"/>
    <property type="match status" value="1"/>
</dbReference>
<dbReference type="PIRSF" id="PIRSF000495">
    <property type="entry name" value="Amidotransf_hisH"/>
    <property type="match status" value="1"/>
</dbReference>
<feature type="active site" evidence="12 13">
    <location>
        <position position="180"/>
    </location>
</feature>
<evidence type="ECO:0000256" key="2">
    <source>
        <dbReference type="ARBA" id="ARBA00005091"/>
    </source>
</evidence>
<comment type="function">
    <text evidence="12">IGPS catalyzes the conversion of PRFAR and glutamine to IGP, AICAR and glutamate. The HisH subunit catalyzes the hydrolysis of glutamine to glutamate and ammonia as part of the synthesis of IGP and AICAR. The resulting ammonia molecule is channeled to the active site of HisF.</text>
</comment>
<dbReference type="EC" id="3.5.1.2" evidence="12"/>
<evidence type="ECO:0000313" key="15">
    <source>
        <dbReference type="EMBL" id="SHF72763.1"/>
    </source>
</evidence>
<dbReference type="CDD" id="cd01748">
    <property type="entry name" value="GATase1_IGP_Synthase"/>
    <property type="match status" value="1"/>
</dbReference>
<keyword evidence="5 12" id="KW-0028">Amino-acid biosynthesis</keyword>
<dbReference type="GO" id="GO:0000105">
    <property type="term" value="P:L-histidine biosynthetic process"/>
    <property type="evidence" value="ECO:0007669"/>
    <property type="project" value="UniProtKB-UniRule"/>
</dbReference>
<dbReference type="Pfam" id="PF00117">
    <property type="entry name" value="GATase"/>
    <property type="match status" value="1"/>
</dbReference>
<dbReference type="STRING" id="1194090.SAMN05443144_11291"/>
<dbReference type="NCBIfam" id="TIGR01855">
    <property type="entry name" value="IMP_synth_hisH"/>
    <property type="match status" value="1"/>
</dbReference>
<dbReference type="GO" id="GO:0000107">
    <property type="term" value="F:imidazoleglycerol-phosphate synthase activity"/>
    <property type="evidence" value="ECO:0007669"/>
    <property type="project" value="UniProtKB-UniRule"/>
</dbReference>
<dbReference type="InterPro" id="IPR017926">
    <property type="entry name" value="GATASE"/>
</dbReference>
<keyword evidence="4 12" id="KW-0963">Cytoplasm</keyword>
<dbReference type="GO" id="GO:0016829">
    <property type="term" value="F:lyase activity"/>
    <property type="evidence" value="ECO:0007669"/>
    <property type="project" value="UniProtKB-KW"/>
</dbReference>
<dbReference type="HAMAP" id="MF_00278">
    <property type="entry name" value="HisH"/>
    <property type="match status" value="1"/>
</dbReference>
<reference evidence="15 16" key="1">
    <citation type="submission" date="2016-11" db="EMBL/GenBank/DDBJ databases">
        <authorList>
            <person name="Jaros S."/>
            <person name="Januszkiewicz K."/>
            <person name="Wedrychowicz H."/>
        </authorList>
    </citation>
    <scope>NUCLEOTIDE SEQUENCE [LARGE SCALE GENOMIC DNA]</scope>
    <source>
        <strain evidence="15 16">DSM 21986</strain>
    </source>
</reference>
<keyword evidence="8 12" id="KW-0368">Histidine biosynthesis</keyword>
<dbReference type="RefSeq" id="WP_073064591.1">
    <property type="nucleotide sequence ID" value="NZ_FQUS01000012.1"/>
</dbReference>
<keyword evidence="7 12" id="KW-0315">Glutamine amidotransferase</keyword>
<comment type="catalytic activity">
    <reaction evidence="11 12">
        <text>L-glutamine + H2O = L-glutamate + NH4(+)</text>
        <dbReference type="Rhea" id="RHEA:15889"/>
        <dbReference type="ChEBI" id="CHEBI:15377"/>
        <dbReference type="ChEBI" id="CHEBI:28938"/>
        <dbReference type="ChEBI" id="CHEBI:29985"/>
        <dbReference type="ChEBI" id="CHEBI:58359"/>
        <dbReference type="EC" id="3.5.1.2"/>
    </reaction>
</comment>
<evidence type="ECO:0000256" key="9">
    <source>
        <dbReference type="ARBA" id="ARBA00023239"/>
    </source>
</evidence>
<dbReference type="GO" id="GO:0004359">
    <property type="term" value="F:glutaminase activity"/>
    <property type="evidence" value="ECO:0007669"/>
    <property type="project" value="UniProtKB-EC"/>
</dbReference>
<feature type="active site" description="Nucleophile" evidence="12 13">
    <location>
        <position position="76"/>
    </location>
</feature>
<dbReference type="SUPFAM" id="SSF52317">
    <property type="entry name" value="Class I glutamine amidotransferase-like"/>
    <property type="match status" value="1"/>
</dbReference>
<dbReference type="OrthoDB" id="9807137at2"/>